<evidence type="ECO:0000313" key="2">
    <source>
        <dbReference type="Proteomes" id="UP001165101"/>
    </source>
</evidence>
<name>A0ACB5TF43_CANBO</name>
<protein>
    <submittedName>
        <fullName evidence="1">Unnamed protein product</fullName>
    </submittedName>
</protein>
<proteinExistence type="predicted"/>
<gene>
    <name evidence="1" type="ORF">Cboi01_000047100</name>
</gene>
<dbReference type="Proteomes" id="UP001165101">
    <property type="component" value="Unassembled WGS sequence"/>
</dbReference>
<organism evidence="1 2">
    <name type="scientific">Candida boidinii</name>
    <name type="common">Yeast</name>
    <dbReference type="NCBI Taxonomy" id="5477"/>
    <lineage>
        <taxon>Eukaryota</taxon>
        <taxon>Fungi</taxon>
        <taxon>Dikarya</taxon>
        <taxon>Ascomycota</taxon>
        <taxon>Saccharomycotina</taxon>
        <taxon>Pichiomycetes</taxon>
        <taxon>Pichiales</taxon>
        <taxon>Pichiaceae</taxon>
        <taxon>Ogataea</taxon>
        <taxon>Ogataea/Candida clade</taxon>
    </lineage>
</organism>
<evidence type="ECO:0000313" key="1">
    <source>
        <dbReference type="EMBL" id="GME87618.1"/>
    </source>
</evidence>
<accession>A0ACB5TF43</accession>
<sequence>MNTSTPVKSTPHQLDMKNDHLHEQQQQIHYNDQNLIHPSINNNNNNNSTINSINYNTSNFSNIEKSFPSYSTIPSITMSMSNTNNGIIPMTNNNNNNNNNSTHQVTQEELIRLSKELKYRDFYKKSSKMSSKGFTHFFLSQEIDTTKEYDNSISNSNSNVILESPILSPSNGSSTVITNSLNSRSSSINKKSVSTRKNAVWNLQFSHDGRYMASAGEDGSIKIYEVISSSLERMEYQNGNHNHNHNHKHNNQNSNSNSNSNHSSGLNNNSFDLNGGIGDHHYDDSSNSSGLSNNITDYNNNSYTTNNNNGKLNGNSMGSLRRNSNNNNNHNNNHNNNNNNTNSHHRHCSTGSATSNKNGPFAPVFKPKPIRIFKHDDTIVAMDWSKNNFLLSTSQDKTVKLWHIDRKNCLKTFEVNTFVTCVKFHKFDDRFFACATWDGYIHFWSILENEIVYKSKIGQRITCIEFSPNCEEIYIGGEKGIFYVLSTKGLAILANFTIKRKKKNLLPRVTDISSFKTHDDTKILVTTNDSRIRLFSYKEKKLSVRFKGYDNEYSTIKASVSESHSKVISGSEDGWCYLWDLDINSVEKLEENRIHNKFPWDISSIFKDEDCLCKNKFYGSFHVHNSRCNCAIFAPRSTLKLLELSNDPIFELKNKFSYLNDLVYKKYQETELDDLSTGIIVTTDNEGLIRVFRRDCAYYTRKYINSKKLSTILNVNNSNNPQNNLQNNNINNNNNNNNILTTTNNNNNYNNSFDLSVIRNQSPATFGGGGGGNNNNGSTSRKSFSKIRSTLSNLNRSSSLLRRNSSMKSTGNLSFLSSSNESLDDLRGRDTHNEFIEKDRLDLLNHQKQEQQQLQVQQQQQQQQHQWDSQDMLSPSSQSPHF</sequence>
<dbReference type="EMBL" id="BSXV01000123">
    <property type="protein sequence ID" value="GME87618.1"/>
    <property type="molecule type" value="Genomic_DNA"/>
</dbReference>
<comment type="caution">
    <text evidence="1">The sequence shown here is derived from an EMBL/GenBank/DDBJ whole genome shotgun (WGS) entry which is preliminary data.</text>
</comment>
<reference evidence="1" key="1">
    <citation type="submission" date="2023-04" db="EMBL/GenBank/DDBJ databases">
        <title>Candida boidinii NBRC 1967.</title>
        <authorList>
            <person name="Ichikawa N."/>
            <person name="Sato H."/>
            <person name="Tonouchi N."/>
        </authorList>
    </citation>
    <scope>NUCLEOTIDE SEQUENCE</scope>
    <source>
        <strain evidence="1">NBRC 1967</strain>
    </source>
</reference>
<keyword evidence="2" id="KW-1185">Reference proteome</keyword>